<evidence type="ECO:0000256" key="6">
    <source>
        <dbReference type="RuleBase" id="RU004379"/>
    </source>
</evidence>
<keyword evidence="7" id="KW-0378">Hydrolase</keyword>
<evidence type="ECO:0000313" key="7">
    <source>
        <dbReference type="EMBL" id="SFP92136.1"/>
    </source>
</evidence>
<dbReference type="InterPro" id="IPR006214">
    <property type="entry name" value="Bax_inhibitor_1-related"/>
</dbReference>
<dbReference type="STRING" id="223786.SAMN05216234_15711"/>
<accession>A0A1I5UBX1</accession>
<feature type="transmembrane region" description="Helical" evidence="6">
    <location>
        <begin position="124"/>
        <end position="144"/>
    </location>
</feature>
<keyword evidence="2" id="KW-1003">Cell membrane</keyword>
<keyword evidence="4 6" id="KW-1133">Transmembrane helix</keyword>
<dbReference type="GO" id="GO:0008233">
    <property type="term" value="F:peptidase activity"/>
    <property type="evidence" value="ECO:0007669"/>
    <property type="project" value="UniProtKB-KW"/>
</dbReference>
<dbReference type="SUPFAM" id="SSF56712">
    <property type="entry name" value="Prokaryotic type I DNA topoisomerase"/>
    <property type="match status" value="1"/>
</dbReference>
<name>A0A1I5UBX1_9BACT</name>
<dbReference type="AlphaFoldDB" id="A0A1I5UBX1"/>
<evidence type="ECO:0000313" key="8">
    <source>
        <dbReference type="Proteomes" id="UP000199227"/>
    </source>
</evidence>
<keyword evidence="8" id="KW-1185">Reference proteome</keyword>
<proteinExistence type="inferred from homology"/>
<evidence type="ECO:0000256" key="2">
    <source>
        <dbReference type="ARBA" id="ARBA00022475"/>
    </source>
</evidence>
<dbReference type="GO" id="GO:0006508">
    <property type="term" value="P:proteolysis"/>
    <property type="evidence" value="ECO:0007669"/>
    <property type="project" value="UniProtKB-KW"/>
</dbReference>
<dbReference type="CDD" id="cd10432">
    <property type="entry name" value="BI-1-like_bacterial"/>
    <property type="match status" value="1"/>
</dbReference>
<dbReference type="InterPro" id="IPR023405">
    <property type="entry name" value="Topo_IA_core_domain"/>
</dbReference>
<feature type="transmembrane region" description="Helical" evidence="6">
    <location>
        <begin position="43"/>
        <end position="62"/>
    </location>
</feature>
<dbReference type="PANTHER" id="PTHR23291">
    <property type="entry name" value="BAX INHIBITOR-RELATED"/>
    <property type="match status" value="1"/>
</dbReference>
<dbReference type="Pfam" id="PF01027">
    <property type="entry name" value="Bax1-I"/>
    <property type="match status" value="1"/>
</dbReference>
<organism evidence="7 8">
    <name type="scientific">Hydrogenimonas thermophila</name>
    <dbReference type="NCBI Taxonomy" id="223786"/>
    <lineage>
        <taxon>Bacteria</taxon>
        <taxon>Pseudomonadati</taxon>
        <taxon>Campylobacterota</taxon>
        <taxon>Epsilonproteobacteria</taxon>
        <taxon>Campylobacterales</taxon>
        <taxon>Hydrogenimonadaceae</taxon>
        <taxon>Hydrogenimonas</taxon>
    </lineage>
</organism>
<dbReference type="Proteomes" id="UP000199227">
    <property type="component" value="Unassembled WGS sequence"/>
</dbReference>
<evidence type="ECO:0000256" key="4">
    <source>
        <dbReference type="ARBA" id="ARBA00022989"/>
    </source>
</evidence>
<reference evidence="7 8" key="1">
    <citation type="submission" date="2016-10" db="EMBL/GenBank/DDBJ databases">
        <authorList>
            <person name="de Groot N.N."/>
        </authorList>
    </citation>
    <scope>NUCLEOTIDE SEQUENCE [LARGE SCALE GENOMIC DNA]</scope>
    <source>
        <strain evidence="7 8">EP1-55-1</strain>
    </source>
</reference>
<keyword evidence="7" id="KW-0645">Protease</keyword>
<comment type="similarity">
    <text evidence="6">Belongs to the BI1 family.</text>
</comment>
<protein>
    <submittedName>
        <fullName evidence="7">Modulator of FtsH protease</fullName>
    </submittedName>
</protein>
<keyword evidence="3 6" id="KW-0812">Transmembrane</keyword>
<evidence type="ECO:0000256" key="1">
    <source>
        <dbReference type="ARBA" id="ARBA00004651"/>
    </source>
</evidence>
<dbReference type="EMBL" id="FOXB01000057">
    <property type="protein sequence ID" value="SFP92136.1"/>
    <property type="molecule type" value="Genomic_DNA"/>
</dbReference>
<dbReference type="GO" id="GO:0005886">
    <property type="term" value="C:plasma membrane"/>
    <property type="evidence" value="ECO:0007669"/>
    <property type="project" value="UniProtKB-SubCell"/>
</dbReference>
<evidence type="ECO:0000256" key="3">
    <source>
        <dbReference type="ARBA" id="ARBA00022692"/>
    </source>
</evidence>
<sequence length="240" mass="25919">MSLYNRDYVHNQSAQRQEEHVYEEPQIRTEADLVAFVKKTYQLFAASCIAATAGAYLGVGMAATIQSWYWGLVILEFAMLFGLMFTRTKPGINLLMLFGFTFITGLTLAPLLSSIMSMPGGGGIVGQAFFLTAVITGGLSLFAMNTTRDFSGMGKGLFIALIIVVIASIVNIFLGSPLLQVAIAGIGAMLFSAFILYDTQRIIRGEFATPVEAAVAIYLDVLNLFVSLLQILGILGSNDE</sequence>
<feature type="transmembrane region" description="Helical" evidence="6">
    <location>
        <begin position="180"/>
        <end position="199"/>
    </location>
</feature>
<feature type="transmembrane region" description="Helical" evidence="6">
    <location>
        <begin position="211"/>
        <end position="235"/>
    </location>
</feature>
<evidence type="ECO:0000256" key="5">
    <source>
        <dbReference type="ARBA" id="ARBA00023136"/>
    </source>
</evidence>
<dbReference type="OrthoDB" id="9793828at2"/>
<feature type="transmembrane region" description="Helical" evidence="6">
    <location>
        <begin position="92"/>
        <end position="112"/>
    </location>
</feature>
<keyword evidence="5 6" id="KW-0472">Membrane</keyword>
<feature type="transmembrane region" description="Helical" evidence="6">
    <location>
        <begin position="68"/>
        <end position="85"/>
    </location>
</feature>
<dbReference type="RefSeq" id="WP_092914116.1">
    <property type="nucleotide sequence ID" value="NZ_FOXB01000057.1"/>
</dbReference>
<dbReference type="PANTHER" id="PTHR23291:SF115">
    <property type="entry name" value="MODULATOR OF FTSH PROTEASE YCCA"/>
    <property type="match status" value="1"/>
</dbReference>
<feature type="transmembrane region" description="Helical" evidence="6">
    <location>
        <begin position="156"/>
        <end position="174"/>
    </location>
</feature>
<comment type="subcellular location">
    <subcellularLocation>
        <location evidence="1">Cell membrane</location>
        <topology evidence="1">Multi-pass membrane protein</topology>
    </subcellularLocation>
</comment>
<gene>
    <name evidence="7" type="ORF">SAMN05216234_15711</name>
</gene>